<comment type="caution">
    <text evidence="3">The sequence shown here is derived from an EMBL/GenBank/DDBJ whole genome shotgun (WGS) entry which is preliminary data.</text>
</comment>
<dbReference type="SUPFAM" id="SSF53244">
    <property type="entry name" value="MurD-like peptide ligases, peptide-binding domain"/>
    <property type="match status" value="1"/>
</dbReference>
<dbReference type="OrthoDB" id="9804126at2"/>
<dbReference type="PANTHER" id="PTHR43445:SF5">
    <property type="entry name" value="UDP-N-ACETYLMURAMATE--L-ALANYL-GAMMA-D-GLUTAMYL-MESO-2,6-DIAMINOHEPTANDIOATE LIGASE"/>
    <property type="match status" value="1"/>
</dbReference>
<evidence type="ECO:0008006" key="5">
    <source>
        <dbReference type="Google" id="ProtNLM"/>
    </source>
</evidence>
<feature type="domain" description="Mur ligase N-terminal catalytic" evidence="1">
    <location>
        <begin position="9"/>
        <end position="103"/>
    </location>
</feature>
<evidence type="ECO:0000259" key="2">
    <source>
        <dbReference type="Pfam" id="PF08245"/>
    </source>
</evidence>
<proteinExistence type="predicted"/>
<name>A0A5R8KHW2_9BACT</name>
<dbReference type="GO" id="GO:0016881">
    <property type="term" value="F:acid-amino acid ligase activity"/>
    <property type="evidence" value="ECO:0007669"/>
    <property type="project" value="InterPro"/>
</dbReference>
<dbReference type="InterPro" id="IPR036615">
    <property type="entry name" value="Mur_ligase_C_dom_sf"/>
</dbReference>
<dbReference type="InterPro" id="IPR050061">
    <property type="entry name" value="MurCDEF_pg_biosynth"/>
</dbReference>
<accession>A0A5R8KHW2</accession>
<gene>
    <name evidence="3" type="ORF">FEM03_09860</name>
</gene>
<dbReference type="SUPFAM" id="SSF53623">
    <property type="entry name" value="MurD-like peptide ligases, catalytic domain"/>
    <property type="match status" value="1"/>
</dbReference>
<feature type="domain" description="Mur ligase central" evidence="2">
    <location>
        <begin position="114"/>
        <end position="296"/>
    </location>
</feature>
<dbReference type="AlphaFoldDB" id="A0A5R8KHW2"/>
<dbReference type="EMBL" id="VAUV01000006">
    <property type="protein sequence ID" value="TLD71199.1"/>
    <property type="molecule type" value="Genomic_DNA"/>
</dbReference>
<keyword evidence="4" id="KW-1185">Reference proteome</keyword>
<dbReference type="Gene3D" id="3.90.190.20">
    <property type="entry name" value="Mur ligase, C-terminal domain"/>
    <property type="match status" value="1"/>
</dbReference>
<dbReference type="PANTHER" id="PTHR43445">
    <property type="entry name" value="UDP-N-ACETYLMURAMATE--L-ALANINE LIGASE-RELATED"/>
    <property type="match status" value="1"/>
</dbReference>
<dbReference type="SUPFAM" id="SSF51984">
    <property type="entry name" value="MurCD N-terminal domain"/>
    <property type="match status" value="1"/>
</dbReference>
<dbReference type="Gene3D" id="3.40.1190.10">
    <property type="entry name" value="Mur-like, catalytic domain"/>
    <property type="match status" value="1"/>
</dbReference>
<evidence type="ECO:0000313" key="3">
    <source>
        <dbReference type="EMBL" id="TLD71199.1"/>
    </source>
</evidence>
<organism evidence="3 4">
    <name type="scientific">Phragmitibacter flavus</name>
    <dbReference type="NCBI Taxonomy" id="2576071"/>
    <lineage>
        <taxon>Bacteria</taxon>
        <taxon>Pseudomonadati</taxon>
        <taxon>Verrucomicrobiota</taxon>
        <taxon>Verrucomicrobiia</taxon>
        <taxon>Verrucomicrobiales</taxon>
        <taxon>Verrucomicrobiaceae</taxon>
        <taxon>Phragmitibacter</taxon>
    </lineage>
</organism>
<evidence type="ECO:0000259" key="1">
    <source>
        <dbReference type="Pfam" id="PF01225"/>
    </source>
</evidence>
<dbReference type="Pfam" id="PF08245">
    <property type="entry name" value="Mur_ligase_M"/>
    <property type="match status" value="1"/>
</dbReference>
<evidence type="ECO:0000313" key="4">
    <source>
        <dbReference type="Proteomes" id="UP000306196"/>
    </source>
</evidence>
<dbReference type="InterPro" id="IPR000713">
    <property type="entry name" value="Mur_ligase_N"/>
</dbReference>
<dbReference type="InterPro" id="IPR013221">
    <property type="entry name" value="Mur_ligase_cen"/>
</dbReference>
<dbReference type="Proteomes" id="UP000306196">
    <property type="component" value="Unassembled WGS sequence"/>
</dbReference>
<dbReference type="Gene3D" id="3.40.50.720">
    <property type="entry name" value="NAD(P)-binding Rossmann-like Domain"/>
    <property type="match status" value="1"/>
</dbReference>
<dbReference type="GO" id="GO:0005524">
    <property type="term" value="F:ATP binding"/>
    <property type="evidence" value="ECO:0007669"/>
    <property type="project" value="InterPro"/>
</dbReference>
<reference evidence="3 4" key="1">
    <citation type="submission" date="2019-05" db="EMBL/GenBank/DDBJ databases">
        <title>Verrucobacter flavum gen. nov., sp. nov. a new member of the family Verrucomicrobiaceae.</title>
        <authorList>
            <person name="Szuroczki S."/>
            <person name="Abbaszade G."/>
            <person name="Szabo A."/>
            <person name="Felfoldi T."/>
            <person name="Schumann P."/>
            <person name="Boka K."/>
            <person name="Keki Z."/>
            <person name="Toumi M."/>
            <person name="Toth E."/>
        </authorList>
    </citation>
    <scope>NUCLEOTIDE SEQUENCE [LARGE SCALE GENOMIC DNA]</scope>
    <source>
        <strain evidence="3 4">MG-N-17</strain>
    </source>
</reference>
<dbReference type="Pfam" id="PF01225">
    <property type="entry name" value="Mur_ligase"/>
    <property type="match status" value="1"/>
</dbReference>
<dbReference type="InterPro" id="IPR036565">
    <property type="entry name" value="Mur-like_cat_sf"/>
</dbReference>
<sequence length="481" mass="52387">MSNNTKQRLHFIGVCGKGMAPIAAALAREGWRVTGSDEGCYAPMSDYLVQAGLVISTPYNEHNIPADTDLVVVGKRVTEDNPELQWVMRNGFDYCSFPQFLNRHFLMNSRNAVVAGALGKTTTTAMLAWILEHAGRSPNYFVGGLADNLKSPARLRSGAAIAVLEGDEYASCFDDRQPKFMHYRPEGVLVTNVLEDHPDLYDGMESLLEVFIDLVKLLPESGCLVLSEDDEATPRLRREAGCRVISVGSDEMADERIEDVKLEKECSRFRFGGVEFKLGLFGRMNVKNAAMAAALADHFGVSYAESALAMAEFKGIANRQEKTLVGSHVLVSDKATHPSALRGFLQSLRQQFPGRRVVLVIQPRATGGQDWVYQKQLPGALAGADEVMLLPSYEHRPGAGRVWKGGNFSLERLHQELVAVGTACVVLMGGAGLSEALMAGLKPGDVVALSLLEQSRHLLGVVEQALGRSPDTRVAVDMTLI</sequence>
<dbReference type="RefSeq" id="WP_138086055.1">
    <property type="nucleotide sequence ID" value="NZ_VAUV01000006.1"/>
</dbReference>
<protein>
    <recommendedName>
        <fullName evidence="5">UDP-N-acetylmuramate:L-alanyl-gamma-D-glutamyl-meso-diaminopimelate ligase</fullName>
    </recommendedName>
</protein>